<comment type="caution">
    <text evidence="2">The sequence shown here is derived from an EMBL/GenBank/DDBJ whole genome shotgun (WGS) entry which is preliminary data.</text>
</comment>
<organism evidence="2 3">
    <name type="scientific">Riccia fluitans</name>
    <dbReference type="NCBI Taxonomy" id="41844"/>
    <lineage>
        <taxon>Eukaryota</taxon>
        <taxon>Viridiplantae</taxon>
        <taxon>Streptophyta</taxon>
        <taxon>Embryophyta</taxon>
        <taxon>Marchantiophyta</taxon>
        <taxon>Marchantiopsida</taxon>
        <taxon>Marchantiidae</taxon>
        <taxon>Marchantiales</taxon>
        <taxon>Ricciaceae</taxon>
        <taxon>Riccia</taxon>
    </lineage>
</organism>
<feature type="region of interest" description="Disordered" evidence="1">
    <location>
        <begin position="196"/>
        <end position="219"/>
    </location>
</feature>
<accession>A0ABD1XGI7</accession>
<evidence type="ECO:0000313" key="2">
    <source>
        <dbReference type="EMBL" id="KAL2608061.1"/>
    </source>
</evidence>
<evidence type="ECO:0000313" key="3">
    <source>
        <dbReference type="Proteomes" id="UP001605036"/>
    </source>
</evidence>
<dbReference type="EMBL" id="JBHFFA010000008">
    <property type="protein sequence ID" value="KAL2608061.1"/>
    <property type="molecule type" value="Genomic_DNA"/>
</dbReference>
<dbReference type="Proteomes" id="UP001605036">
    <property type="component" value="Unassembled WGS sequence"/>
</dbReference>
<reference evidence="2 3" key="1">
    <citation type="submission" date="2024-09" db="EMBL/GenBank/DDBJ databases">
        <title>Chromosome-scale assembly of Riccia fluitans.</title>
        <authorList>
            <person name="Paukszto L."/>
            <person name="Sawicki J."/>
            <person name="Karawczyk K."/>
            <person name="Piernik-Szablinska J."/>
            <person name="Szczecinska M."/>
            <person name="Mazdziarz M."/>
        </authorList>
    </citation>
    <scope>NUCLEOTIDE SEQUENCE [LARGE SCALE GENOMIC DNA]</scope>
    <source>
        <strain evidence="2">Rf_01</strain>
        <tissue evidence="2">Aerial parts of the thallus</tissue>
    </source>
</reference>
<gene>
    <name evidence="2" type="ORF">R1flu_026634</name>
</gene>
<keyword evidence="3" id="KW-1185">Reference proteome</keyword>
<dbReference type="AlphaFoldDB" id="A0ABD1XGI7"/>
<protein>
    <submittedName>
        <fullName evidence="2">Uncharacterized protein</fullName>
    </submittedName>
</protein>
<sequence>MDDLFFLCTYSPEQLEKARTDAINQEETNNDRTDIINQEEPNNRDPDNNENVLLRINYYPFNMRDIGDDAFRETQVPQQRAIELPADDETWKTFLRDPDKESEDTDVNRESDPQSRGRTSPREPNPLPNPLPNHDERPSPNPNSPPGGSSAVDRDESEDDEGWGDWTLWRSTPVREGWYDLYPRTILNDARAAIARESDTNEASPNWPNPEIMKGKAEEENDQLNTIRWSFVHVMLAEIQFRLHQETARSITTELQFLVDLYRVSSSFNTLLIW</sequence>
<feature type="region of interest" description="Disordered" evidence="1">
    <location>
        <begin position="75"/>
        <end position="166"/>
    </location>
</feature>
<evidence type="ECO:0000256" key="1">
    <source>
        <dbReference type="SAM" id="MobiDB-lite"/>
    </source>
</evidence>
<feature type="region of interest" description="Disordered" evidence="1">
    <location>
        <begin position="20"/>
        <end position="51"/>
    </location>
</feature>
<proteinExistence type="predicted"/>
<feature type="compositionally biased region" description="Basic and acidic residues" evidence="1">
    <location>
        <begin position="89"/>
        <end position="99"/>
    </location>
</feature>
<feature type="compositionally biased region" description="Basic and acidic residues" evidence="1">
    <location>
        <begin position="106"/>
        <end position="115"/>
    </location>
</feature>
<name>A0ABD1XGI7_9MARC</name>